<evidence type="ECO:0000259" key="9">
    <source>
        <dbReference type="PROSITE" id="PS52029"/>
    </source>
</evidence>
<evidence type="ECO:0000256" key="2">
    <source>
        <dbReference type="ARBA" id="ARBA00005992"/>
    </source>
</evidence>
<feature type="active site" description="Proton donor/acceptor" evidence="7">
    <location>
        <position position="235"/>
    </location>
</feature>
<dbReference type="InterPro" id="IPR032710">
    <property type="entry name" value="NTF2-like_dom_sf"/>
</dbReference>
<keyword evidence="3" id="KW-0808">Transferase</keyword>
<dbReference type="Proteomes" id="UP000198305">
    <property type="component" value="Unassembled WGS sequence"/>
</dbReference>
<evidence type="ECO:0000256" key="4">
    <source>
        <dbReference type="ARBA" id="ARBA00022960"/>
    </source>
</evidence>
<dbReference type="Pfam" id="PF03734">
    <property type="entry name" value="YkuD"/>
    <property type="match status" value="1"/>
</dbReference>
<dbReference type="GO" id="GO:0016740">
    <property type="term" value="F:transferase activity"/>
    <property type="evidence" value="ECO:0007669"/>
    <property type="project" value="UniProtKB-KW"/>
</dbReference>
<keyword evidence="5 7" id="KW-0573">Peptidoglycan synthesis</keyword>
<dbReference type="InterPro" id="IPR038063">
    <property type="entry name" value="Transpep_catalytic_dom"/>
</dbReference>
<dbReference type="UniPathway" id="UPA00219"/>
<keyword evidence="6 7" id="KW-0961">Cell wall biogenesis/degradation</keyword>
<protein>
    <submittedName>
        <fullName evidence="10">Murein L,D-transpeptidase YafK</fullName>
    </submittedName>
</protein>
<dbReference type="PANTHER" id="PTHR36699">
    <property type="entry name" value="LD-TRANSPEPTIDASE"/>
    <property type="match status" value="1"/>
</dbReference>
<keyword evidence="4 7" id="KW-0133">Cell shape</keyword>
<gene>
    <name evidence="10" type="ORF">SAMN05192560_1560</name>
</gene>
<evidence type="ECO:0000313" key="10">
    <source>
        <dbReference type="EMBL" id="SNR88206.1"/>
    </source>
</evidence>
<feature type="signal peptide" evidence="8">
    <location>
        <begin position="1"/>
        <end position="26"/>
    </location>
</feature>
<accession>A0A238ZXP0</accession>
<feature type="chain" id="PRO_5012850875" evidence="8">
    <location>
        <begin position="27"/>
        <end position="404"/>
    </location>
</feature>
<dbReference type="InterPro" id="IPR056203">
    <property type="entry name" value="Cds6_C"/>
</dbReference>
<evidence type="ECO:0000256" key="7">
    <source>
        <dbReference type="PROSITE-ProRule" id="PRU01373"/>
    </source>
</evidence>
<feature type="active site" description="Nucleophile" evidence="7">
    <location>
        <position position="252"/>
    </location>
</feature>
<dbReference type="EMBL" id="FZOA01000006">
    <property type="protein sequence ID" value="SNR88206.1"/>
    <property type="molecule type" value="Genomic_DNA"/>
</dbReference>
<dbReference type="PROSITE" id="PS52029">
    <property type="entry name" value="LD_TPASE"/>
    <property type="match status" value="1"/>
</dbReference>
<evidence type="ECO:0000256" key="8">
    <source>
        <dbReference type="SAM" id="SignalP"/>
    </source>
</evidence>
<sequence length="404" mass="46376">MLKSFIKLFSGGLLLGCCLLPWNATADKTSIIPGNGLSAFSSNQAERLLVQSLLEINEGRLREALSIIDQLVKAVPNFRLAHMVRGDLLMAFAQQRTRIGQDNTAALTDFEDEARVRIERHLDSQHEGKLPDVLWRMAPDQRYAIVIETSKSRLYVYENRNNQPHYLVDYYITMGKNGSEKFVEGDKRTPIGVYTASKKLDRKLPDFYGEASYPLNYPNALDQKQGRKGHGIWLHGTPQNVYSRPPKASDGCVVLANADLRSLGPILQQGATPVIISNTLQWISVEEARKKQKSLDASLEQWRHDWETQNTEQYLAHYSKDFFSDSGNLENWSRNKRRIQAAKSKVQINLSNLSMFRYPNATKPMVQVTFDQDYRSNVLANRMKKQQYWIWENQRWQIIYEGSA</sequence>
<keyword evidence="8" id="KW-0732">Signal</keyword>
<evidence type="ECO:0000256" key="3">
    <source>
        <dbReference type="ARBA" id="ARBA00022679"/>
    </source>
</evidence>
<evidence type="ECO:0000313" key="11">
    <source>
        <dbReference type="Proteomes" id="UP000198305"/>
    </source>
</evidence>
<reference evidence="11" key="1">
    <citation type="submission" date="2017-06" db="EMBL/GenBank/DDBJ databases">
        <authorList>
            <person name="Varghese N."/>
            <person name="Submissions S."/>
        </authorList>
    </citation>
    <scope>NUCLEOTIDE SEQUENCE [LARGE SCALE GENOMIC DNA]</scope>
    <source>
        <strain evidence="11">Ca-68</strain>
    </source>
</reference>
<dbReference type="GO" id="GO:0004180">
    <property type="term" value="F:carboxypeptidase activity"/>
    <property type="evidence" value="ECO:0007669"/>
    <property type="project" value="UniProtKB-ARBA"/>
</dbReference>
<comment type="pathway">
    <text evidence="1 7">Cell wall biogenesis; peptidoglycan biosynthesis.</text>
</comment>
<dbReference type="GO" id="GO:0009252">
    <property type="term" value="P:peptidoglycan biosynthetic process"/>
    <property type="evidence" value="ECO:0007669"/>
    <property type="project" value="UniProtKB-UniPathway"/>
</dbReference>
<dbReference type="CDD" id="cd16913">
    <property type="entry name" value="YkuD_like"/>
    <property type="match status" value="1"/>
</dbReference>
<feature type="domain" description="L,D-TPase catalytic" evidence="9">
    <location>
        <begin position="143"/>
        <end position="277"/>
    </location>
</feature>
<evidence type="ECO:0000256" key="1">
    <source>
        <dbReference type="ARBA" id="ARBA00004752"/>
    </source>
</evidence>
<dbReference type="GO" id="GO:0071555">
    <property type="term" value="P:cell wall organization"/>
    <property type="evidence" value="ECO:0007669"/>
    <property type="project" value="UniProtKB-UniRule"/>
</dbReference>
<keyword evidence="11" id="KW-1185">Reference proteome</keyword>
<dbReference type="RefSeq" id="WP_089375668.1">
    <property type="nucleotide sequence ID" value="NZ_FZOA01000006.1"/>
</dbReference>
<comment type="similarity">
    <text evidence="2">Belongs to the YkuD family.</text>
</comment>
<dbReference type="InterPro" id="IPR005490">
    <property type="entry name" value="LD_TPept_cat_dom"/>
</dbReference>
<organism evidence="10 11">
    <name type="scientific">Methylobacillus rhizosphaerae</name>
    <dbReference type="NCBI Taxonomy" id="551994"/>
    <lineage>
        <taxon>Bacteria</taxon>
        <taxon>Pseudomonadati</taxon>
        <taxon>Pseudomonadota</taxon>
        <taxon>Betaproteobacteria</taxon>
        <taxon>Nitrosomonadales</taxon>
        <taxon>Methylophilaceae</taxon>
        <taxon>Methylobacillus</taxon>
    </lineage>
</organism>
<dbReference type="PANTHER" id="PTHR36699:SF1">
    <property type="entry name" value="L,D-TRANSPEPTIDASE YAFK-RELATED"/>
    <property type="match status" value="1"/>
</dbReference>
<evidence type="ECO:0000256" key="5">
    <source>
        <dbReference type="ARBA" id="ARBA00022984"/>
    </source>
</evidence>
<dbReference type="Pfam" id="PF24125">
    <property type="entry name" value="Cds6_C"/>
    <property type="match status" value="1"/>
</dbReference>
<dbReference type="GO" id="GO:0008360">
    <property type="term" value="P:regulation of cell shape"/>
    <property type="evidence" value="ECO:0007669"/>
    <property type="project" value="UniProtKB-UniRule"/>
</dbReference>
<evidence type="ECO:0000256" key="6">
    <source>
        <dbReference type="ARBA" id="ARBA00023316"/>
    </source>
</evidence>
<dbReference type="OrthoDB" id="9809748at2"/>
<dbReference type="AlphaFoldDB" id="A0A238ZXP0"/>
<dbReference type="SUPFAM" id="SSF141523">
    <property type="entry name" value="L,D-transpeptidase catalytic domain-like"/>
    <property type="match status" value="1"/>
</dbReference>
<dbReference type="SUPFAM" id="SSF54427">
    <property type="entry name" value="NTF2-like"/>
    <property type="match status" value="1"/>
</dbReference>
<proteinExistence type="inferred from homology"/>
<name>A0A238ZXP0_9PROT</name>
<dbReference type="Gene3D" id="2.40.440.10">
    <property type="entry name" value="L,D-transpeptidase catalytic domain-like"/>
    <property type="match status" value="1"/>
</dbReference>